<reference evidence="2" key="2">
    <citation type="journal article" date="2023" name="Science">
        <title>Genomic signatures of disease resistance in endangered staghorn corals.</title>
        <authorList>
            <person name="Vollmer S.V."/>
            <person name="Selwyn J.D."/>
            <person name="Despard B.A."/>
            <person name="Roesel C.L."/>
        </authorList>
    </citation>
    <scope>NUCLEOTIDE SEQUENCE</scope>
    <source>
        <strain evidence="2">K2</strain>
    </source>
</reference>
<proteinExistence type="predicted"/>
<gene>
    <name evidence="2" type="ORF">P5673_017402</name>
</gene>
<dbReference type="Proteomes" id="UP001249851">
    <property type="component" value="Unassembled WGS sequence"/>
</dbReference>
<dbReference type="InterPro" id="IPR001849">
    <property type="entry name" value="PH_domain"/>
</dbReference>
<dbReference type="CDD" id="cd00821">
    <property type="entry name" value="PH"/>
    <property type="match status" value="1"/>
</dbReference>
<name>A0AAD9V3J8_ACRCE</name>
<dbReference type="PROSITE" id="PS50003">
    <property type="entry name" value="PH_DOMAIN"/>
    <property type="match status" value="1"/>
</dbReference>
<evidence type="ECO:0000313" key="2">
    <source>
        <dbReference type="EMBL" id="KAK2559847.1"/>
    </source>
</evidence>
<dbReference type="Gene3D" id="2.30.29.30">
    <property type="entry name" value="Pleckstrin-homology domain (PH domain)/Phosphotyrosine-binding domain (PTB)"/>
    <property type="match status" value="1"/>
</dbReference>
<dbReference type="AlphaFoldDB" id="A0AAD9V3J8"/>
<reference evidence="2" key="1">
    <citation type="journal article" date="2023" name="G3 (Bethesda)">
        <title>Whole genome assembly and annotation of the endangered Caribbean coral Acropora cervicornis.</title>
        <authorList>
            <person name="Selwyn J.D."/>
            <person name="Vollmer S.V."/>
        </authorList>
    </citation>
    <scope>NUCLEOTIDE SEQUENCE</scope>
    <source>
        <strain evidence="2">K2</strain>
    </source>
</reference>
<evidence type="ECO:0000259" key="1">
    <source>
        <dbReference type="PROSITE" id="PS50003"/>
    </source>
</evidence>
<accession>A0AAD9V3J8</accession>
<dbReference type="SMART" id="SM00233">
    <property type="entry name" value="PH"/>
    <property type="match status" value="1"/>
</dbReference>
<feature type="domain" description="PH" evidence="1">
    <location>
        <begin position="85"/>
        <end position="181"/>
    </location>
</feature>
<comment type="caution">
    <text evidence="2">The sequence shown here is derived from an EMBL/GenBank/DDBJ whole genome shotgun (WGS) entry which is preliminary data.</text>
</comment>
<sequence length="186" mass="21487">MPWETSNGYMENSKIYKCKSDICLSQITDQKEDHWKRSTQTKNYLRKFLPTALASTYIEPKPSIALTSSSLLPTFSNNDYSNIKLLTHEGDLWLKESSLLKISWRKKHFILLEDKLHCYEIKKGVLIYSGVALRMSDVATLALEDTNCIKVCNRDGSTRLFRCKSMEERNVWLTALLGAKAVDWLR</sequence>
<dbReference type="SUPFAM" id="SSF50729">
    <property type="entry name" value="PH domain-like"/>
    <property type="match status" value="1"/>
</dbReference>
<dbReference type="InterPro" id="IPR011993">
    <property type="entry name" value="PH-like_dom_sf"/>
</dbReference>
<evidence type="ECO:0000313" key="3">
    <source>
        <dbReference type="Proteomes" id="UP001249851"/>
    </source>
</evidence>
<protein>
    <recommendedName>
        <fullName evidence="1">PH domain-containing protein</fullName>
    </recommendedName>
</protein>
<organism evidence="2 3">
    <name type="scientific">Acropora cervicornis</name>
    <name type="common">Staghorn coral</name>
    <dbReference type="NCBI Taxonomy" id="6130"/>
    <lineage>
        <taxon>Eukaryota</taxon>
        <taxon>Metazoa</taxon>
        <taxon>Cnidaria</taxon>
        <taxon>Anthozoa</taxon>
        <taxon>Hexacorallia</taxon>
        <taxon>Scleractinia</taxon>
        <taxon>Astrocoeniina</taxon>
        <taxon>Acroporidae</taxon>
        <taxon>Acropora</taxon>
    </lineage>
</organism>
<dbReference type="EMBL" id="JARQWQ010000038">
    <property type="protein sequence ID" value="KAK2559847.1"/>
    <property type="molecule type" value="Genomic_DNA"/>
</dbReference>
<dbReference type="Pfam" id="PF00169">
    <property type="entry name" value="PH"/>
    <property type="match status" value="1"/>
</dbReference>
<keyword evidence="3" id="KW-1185">Reference proteome</keyword>